<dbReference type="Gene3D" id="1.10.287.950">
    <property type="entry name" value="Methyl-accepting chemotaxis protein"/>
    <property type="match status" value="1"/>
</dbReference>
<dbReference type="SUPFAM" id="SSF58104">
    <property type="entry name" value="Methyl-accepting chemotaxis protein (MCP) signaling domain"/>
    <property type="match status" value="1"/>
</dbReference>
<dbReference type="CDD" id="cd06225">
    <property type="entry name" value="HAMP"/>
    <property type="match status" value="1"/>
</dbReference>
<evidence type="ECO:0000313" key="11">
    <source>
        <dbReference type="Proteomes" id="UP001549363"/>
    </source>
</evidence>
<dbReference type="SMART" id="SM00304">
    <property type="entry name" value="HAMP"/>
    <property type="match status" value="1"/>
</dbReference>
<evidence type="ECO:0000256" key="6">
    <source>
        <dbReference type="PROSITE-ProRule" id="PRU00284"/>
    </source>
</evidence>
<comment type="caution">
    <text evidence="10">The sequence shown here is derived from an EMBL/GenBank/DDBJ whole genome shotgun (WGS) entry which is preliminary data.</text>
</comment>
<dbReference type="Gene3D" id="6.10.340.10">
    <property type="match status" value="1"/>
</dbReference>
<organism evidence="10 11">
    <name type="scientific">Lysinibacillus parviboronicapiens</name>
    <dbReference type="NCBI Taxonomy" id="436516"/>
    <lineage>
        <taxon>Bacteria</taxon>
        <taxon>Bacillati</taxon>
        <taxon>Bacillota</taxon>
        <taxon>Bacilli</taxon>
        <taxon>Bacillales</taxon>
        <taxon>Bacillaceae</taxon>
        <taxon>Lysinibacillus</taxon>
    </lineage>
</organism>
<keyword evidence="2" id="KW-1003">Cell membrane</keyword>
<evidence type="ECO:0000256" key="2">
    <source>
        <dbReference type="ARBA" id="ARBA00022475"/>
    </source>
</evidence>
<evidence type="ECO:0000256" key="1">
    <source>
        <dbReference type="ARBA" id="ARBA00004236"/>
    </source>
</evidence>
<dbReference type="InterPro" id="IPR004089">
    <property type="entry name" value="MCPsignal_dom"/>
</dbReference>
<dbReference type="InterPro" id="IPR003660">
    <property type="entry name" value="HAMP_dom"/>
</dbReference>
<accession>A0ABV2PKC2</accession>
<reference evidence="10 11" key="1">
    <citation type="submission" date="2024-06" db="EMBL/GenBank/DDBJ databases">
        <title>Sorghum-associated microbial communities from plants grown in Nebraska, USA.</title>
        <authorList>
            <person name="Schachtman D."/>
        </authorList>
    </citation>
    <scope>NUCLEOTIDE SEQUENCE [LARGE SCALE GENOMIC DNA]</scope>
    <source>
        <strain evidence="10 11">736</strain>
    </source>
</reference>
<dbReference type="PROSITE" id="PS50111">
    <property type="entry name" value="CHEMOTAXIS_TRANSDUC_2"/>
    <property type="match status" value="1"/>
</dbReference>
<proteinExistence type="inferred from homology"/>
<name>A0ABV2PKC2_9BACI</name>
<dbReference type="EMBL" id="JBEPSB010000010">
    <property type="protein sequence ID" value="MET4561383.1"/>
    <property type="molecule type" value="Genomic_DNA"/>
</dbReference>
<evidence type="ECO:0000313" key="10">
    <source>
        <dbReference type="EMBL" id="MET4561383.1"/>
    </source>
</evidence>
<comment type="subcellular location">
    <subcellularLocation>
        <location evidence="1">Cell membrane</location>
    </subcellularLocation>
</comment>
<dbReference type="Pfam" id="PF12729">
    <property type="entry name" value="4HB_MCP_1"/>
    <property type="match status" value="1"/>
</dbReference>
<evidence type="ECO:0000256" key="5">
    <source>
        <dbReference type="ARBA" id="ARBA00029447"/>
    </source>
</evidence>
<keyword evidence="11" id="KW-1185">Reference proteome</keyword>
<comment type="similarity">
    <text evidence="5">Belongs to the methyl-accepting chemotaxis (MCP) protein family.</text>
</comment>
<dbReference type="CDD" id="cd11386">
    <property type="entry name" value="MCP_signal"/>
    <property type="match status" value="1"/>
</dbReference>
<evidence type="ECO:0000256" key="3">
    <source>
        <dbReference type="ARBA" id="ARBA00023136"/>
    </source>
</evidence>
<evidence type="ECO:0000256" key="7">
    <source>
        <dbReference type="SAM" id="Phobius"/>
    </source>
</evidence>
<dbReference type="PANTHER" id="PTHR32089:SF112">
    <property type="entry name" value="LYSOZYME-LIKE PROTEIN-RELATED"/>
    <property type="match status" value="1"/>
</dbReference>
<keyword evidence="4 6" id="KW-0807">Transducer</keyword>
<feature type="domain" description="Methyl-accepting transducer" evidence="8">
    <location>
        <begin position="277"/>
        <end position="513"/>
    </location>
</feature>
<keyword evidence="7" id="KW-0812">Transmembrane</keyword>
<gene>
    <name evidence="10" type="ORF">ABIA69_002542</name>
</gene>
<dbReference type="RefSeq" id="WP_107948719.1">
    <property type="nucleotide sequence ID" value="NZ_CP073713.1"/>
</dbReference>
<protein>
    <submittedName>
        <fullName evidence="10">Methyl-accepting chemotaxis protein</fullName>
    </submittedName>
</protein>
<dbReference type="Proteomes" id="UP001549363">
    <property type="component" value="Unassembled WGS sequence"/>
</dbReference>
<dbReference type="Pfam" id="PF00015">
    <property type="entry name" value="MCPsignal"/>
    <property type="match status" value="1"/>
</dbReference>
<dbReference type="PROSITE" id="PS50885">
    <property type="entry name" value="HAMP"/>
    <property type="match status" value="1"/>
</dbReference>
<keyword evidence="7" id="KW-1133">Transmembrane helix</keyword>
<evidence type="ECO:0000259" key="8">
    <source>
        <dbReference type="PROSITE" id="PS50111"/>
    </source>
</evidence>
<feature type="domain" description="HAMP" evidence="9">
    <location>
        <begin position="205"/>
        <end position="258"/>
    </location>
</feature>
<evidence type="ECO:0000256" key="4">
    <source>
        <dbReference type="ARBA" id="ARBA00023224"/>
    </source>
</evidence>
<sequence>MRFTIYKKLLLGFLIVIFVLVGTIGLNFKQLNSVNNTYRELLEEQTTKSISIQELRAIAKQEIVSMRGYLLLGDKQNLQSNKESRAEFKQKSDDLMASLESQKSIELLEAIIKSEENVQQFSDRMFSLKNDGQTEQYEKLDSTQGRLIIKQFDERVENLSNYQQEFVESKITATSNEIQSIKFQMILLGAFAVVISLIIAMVMGSIISRPINGMAKAAKKIAEGDLTAEQIRIKNRDEVGDLALAFNQMAQNLKNLITNVRQNTVQVSASAAELTASADQTIQATEQITSSIQEVASGSEAQGKNATESSEAMKTMTKGIQQLAATTAAVSELAMETNTEANKGNDSLQRVITQMDTINTAVLESATVVKNLGSHSLEIGNIISIITDIAEQTNLLALNAAIEAARAGDHGRGFAVVADEVKKLAEQSKKSAEQIAGLISEIQQDTNRAVTVMDTGTQEVQIGIQVVKEAEEGFSKIVELIEHVSMQIQEATTVSEEMSSSAEQIYASFDEIATIAQMSSANLQNVASSSEEQLATIEEVAASAATLSTMAEELQTQVSRFKVQKEEASI</sequence>
<dbReference type="Pfam" id="PF00672">
    <property type="entry name" value="HAMP"/>
    <property type="match status" value="1"/>
</dbReference>
<dbReference type="SMART" id="SM00283">
    <property type="entry name" value="MA"/>
    <property type="match status" value="1"/>
</dbReference>
<dbReference type="PANTHER" id="PTHR32089">
    <property type="entry name" value="METHYL-ACCEPTING CHEMOTAXIS PROTEIN MCPB"/>
    <property type="match status" value="1"/>
</dbReference>
<evidence type="ECO:0000259" key="9">
    <source>
        <dbReference type="PROSITE" id="PS50885"/>
    </source>
</evidence>
<feature type="transmembrane region" description="Helical" evidence="7">
    <location>
        <begin position="185"/>
        <end position="207"/>
    </location>
</feature>
<keyword evidence="3 7" id="KW-0472">Membrane</keyword>
<dbReference type="InterPro" id="IPR024478">
    <property type="entry name" value="HlyB_4HB_MCP"/>
</dbReference>